<evidence type="ECO:0000256" key="1">
    <source>
        <dbReference type="SAM" id="MobiDB-lite"/>
    </source>
</evidence>
<evidence type="ECO:0000313" key="2">
    <source>
        <dbReference type="EMBL" id="MEQ2298791.1"/>
    </source>
</evidence>
<gene>
    <name evidence="2" type="ORF">AMECASPLE_009007</name>
</gene>
<sequence>MFEASQDEGQKTCRDRWFYMVLTQIPISKEMSLQHHKDAKLPVFLSHKLLINYTAVCGWIDPTTLMVSMRSGSVQQSEWVKDPLSERKDPEQIHVIPPLQLHPH</sequence>
<feature type="region of interest" description="Disordered" evidence="1">
    <location>
        <begin position="80"/>
        <end position="104"/>
    </location>
</feature>
<dbReference type="EMBL" id="JAHRIP010047519">
    <property type="protein sequence ID" value="MEQ2298791.1"/>
    <property type="molecule type" value="Genomic_DNA"/>
</dbReference>
<accession>A0ABV0YYM1</accession>
<comment type="caution">
    <text evidence="2">The sequence shown here is derived from an EMBL/GenBank/DDBJ whole genome shotgun (WGS) entry which is preliminary data.</text>
</comment>
<reference evidence="2 3" key="1">
    <citation type="submission" date="2021-06" db="EMBL/GenBank/DDBJ databases">
        <authorList>
            <person name="Palmer J.M."/>
        </authorList>
    </citation>
    <scope>NUCLEOTIDE SEQUENCE [LARGE SCALE GENOMIC DNA]</scope>
    <source>
        <strain evidence="2 3">AS_MEX2019</strain>
        <tissue evidence="2">Muscle</tissue>
    </source>
</reference>
<dbReference type="Proteomes" id="UP001469553">
    <property type="component" value="Unassembled WGS sequence"/>
</dbReference>
<protein>
    <submittedName>
        <fullName evidence="2">Uncharacterized protein</fullName>
    </submittedName>
</protein>
<name>A0ABV0YYM1_9TELE</name>
<keyword evidence="3" id="KW-1185">Reference proteome</keyword>
<feature type="compositionally biased region" description="Basic and acidic residues" evidence="1">
    <location>
        <begin position="80"/>
        <end position="92"/>
    </location>
</feature>
<proteinExistence type="predicted"/>
<evidence type="ECO:0000313" key="3">
    <source>
        <dbReference type="Proteomes" id="UP001469553"/>
    </source>
</evidence>
<organism evidence="2 3">
    <name type="scientific">Ameca splendens</name>
    <dbReference type="NCBI Taxonomy" id="208324"/>
    <lineage>
        <taxon>Eukaryota</taxon>
        <taxon>Metazoa</taxon>
        <taxon>Chordata</taxon>
        <taxon>Craniata</taxon>
        <taxon>Vertebrata</taxon>
        <taxon>Euteleostomi</taxon>
        <taxon>Actinopterygii</taxon>
        <taxon>Neopterygii</taxon>
        <taxon>Teleostei</taxon>
        <taxon>Neoteleostei</taxon>
        <taxon>Acanthomorphata</taxon>
        <taxon>Ovalentaria</taxon>
        <taxon>Atherinomorphae</taxon>
        <taxon>Cyprinodontiformes</taxon>
        <taxon>Goodeidae</taxon>
        <taxon>Ameca</taxon>
    </lineage>
</organism>